<feature type="compositionally biased region" description="Low complexity" evidence="3">
    <location>
        <begin position="61"/>
        <end position="70"/>
    </location>
</feature>
<feature type="domain" description="RRM" evidence="4">
    <location>
        <begin position="285"/>
        <end position="363"/>
    </location>
</feature>
<feature type="region of interest" description="Disordered" evidence="3">
    <location>
        <begin position="102"/>
        <end position="183"/>
    </location>
</feature>
<dbReference type="Proteomes" id="UP001203852">
    <property type="component" value="Unassembled WGS sequence"/>
</dbReference>
<dbReference type="Gene3D" id="3.30.70.330">
    <property type="match status" value="2"/>
</dbReference>
<dbReference type="CDD" id="cd00590">
    <property type="entry name" value="RRM_SF"/>
    <property type="match status" value="1"/>
</dbReference>
<evidence type="ECO:0000256" key="2">
    <source>
        <dbReference type="PROSITE-ProRule" id="PRU00176"/>
    </source>
</evidence>
<proteinExistence type="predicted"/>
<dbReference type="InterPro" id="IPR000504">
    <property type="entry name" value="RRM_dom"/>
</dbReference>
<dbReference type="SMART" id="SM00360">
    <property type="entry name" value="RRM"/>
    <property type="match status" value="2"/>
</dbReference>
<evidence type="ECO:0000313" key="5">
    <source>
        <dbReference type="EMBL" id="KAI1618481.1"/>
    </source>
</evidence>
<feature type="compositionally biased region" description="Basic and acidic residues" evidence="3">
    <location>
        <begin position="170"/>
        <end position="183"/>
    </location>
</feature>
<dbReference type="AlphaFoldDB" id="A0AAN6E5Q8"/>
<evidence type="ECO:0000259" key="4">
    <source>
        <dbReference type="PROSITE" id="PS50102"/>
    </source>
</evidence>
<dbReference type="InterPro" id="IPR035979">
    <property type="entry name" value="RBD_domain_sf"/>
</dbReference>
<comment type="caution">
    <text evidence="5">The sequence shown here is derived from an EMBL/GenBank/DDBJ whole genome shotgun (WGS) entry which is preliminary data.</text>
</comment>
<feature type="compositionally biased region" description="Acidic residues" evidence="3">
    <location>
        <begin position="375"/>
        <end position="384"/>
    </location>
</feature>
<dbReference type="InterPro" id="IPR012677">
    <property type="entry name" value="Nucleotide-bd_a/b_plait_sf"/>
</dbReference>
<evidence type="ECO:0000256" key="1">
    <source>
        <dbReference type="ARBA" id="ARBA00022884"/>
    </source>
</evidence>
<evidence type="ECO:0000256" key="3">
    <source>
        <dbReference type="SAM" id="MobiDB-lite"/>
    </source>
</evidence>
<feature type="compositionally biased region" description="Low complexity" evidence="3">
    <location>
        <begin position="124"/>
        <end position="142"/>
    </location>
</feature>
<dbReference type="InterPro" id="IPR052462">
    <property type="entry name" value="SLIRP/GR-RBP-like"/>
</dbReference>
<sequence length="384" mass="42419">MFALRRSASRLLTTRHASFLSSRTYTSFSSPSIRISQRTSAIQSQRRWATTESEKLPPAPAAAETANATEATDETLPAAETNESWTAQDQGATIADPPAAAETANATEATDEVLPAAETNERFTATGGRSSSRAAPGAAEPANLTEATDEELPAAETNERYSANSSRAPAYRENREERSEPEPKKTLYIGNLFFDVTETDVVKEFARFGTVTKCKIVRDSRGLSKGFAYLDFSTQEAADEALKRLNMQLFEGRRVTVQYAARPSTSIDANNLRRGTSEPRNPPSKTLFIGNMSFEMTDRDLSNLFRGIRNVIDVRVAIDRRTGQPRGFAHADFTDVKSAMDAMKSLQEKEIYGRKLRIDYSYSSSNRAPRNNQADQDDQAPPEQ</sequence>
<dbReference type="Pfam" id="PF00076">
    <property type="entry name" value="RRM_1"/>
    <property type="match status" value="2"/>
</dbReference>
<dbReference type="SUPFAM" id="SSF54928">
    <property type="entry name" value="RNA-binding domain, RBD"/>
    <property type="match status" value="2"/>
</dbReference>
<reference evidence="5" key="1">
    <citation type="journal article" date="2022" name="bioRxiv">
        <title>Deciphering the potential niche of two novel black yeast fungi from a biological soil crust based on their genomes, phenotypes, and melanin regulation.</title>
        <authorList>
            <consortium name="DOE Joint Genome Institute"/>
            <person name="Carr E.C."/>
            <person name="Barton Q."/>
            <person name="Grambo S."/>
            <person name="Sullivan M."/>
            <person name="Renfro C.M."/>
            <person name="Kuo A."/>
            <person name="Pangilinan J."/>
            <person name="Lipzen A."/>
            <person name="Keymanesh K."/>
            <person name="Savage E."/>
            <person name="Barry K."/>
            <person name="Grigoriev I.V."/>
            <person name="Riekhof W.R."/>
            <person name="Harris S.S."/>
        </authorList>
    </citation>
    <scope>NUCLEOTIDE SEQUENCE</scope>
    <source>
        <strain evidence="5">JF 03-4F</strain>
    </source>
</reference>
<evidence type="ECO:0000313" key="6">
    <source>
        <dbReference type="Proteomes" id="UP001203852"/>
    </source>
</evidence>
<protein>
    <submittedName>
        <fullName evidence="5">Nucleolin</fullName>
    </submittedName>
</protein>
<accession>A0AAN6E5Q8</accession>
<keyword evidence="1 2" id="KW-0694">RNA-binding</keyword>
<name>A0AAN6E5Q8_9EURO</name>
<feature type="region of interest" description="Disordered" evidence="3">
    <location>
        <begin position="46"/>
        <end position="77"/>
    </location>
</feature>
<dbReference type="EMBL" id="MU404350">
    <property type="protein sequence ID" value="KAI1618481.1"/>
    <property type="molecule type" value="Genomic_DNA"/>
</dbReference>
<feature type="domain" description="RRM" evidence="4">
    <location>
        <begin position="185"/>
        <end position="262"/>
    </location>
</feature>
<dbReference type="PROSITE" id="PS50102">
    <property type="entry name" value="RRM"/>
    <property type="match status" value="2"/>
</dbReference>
<organism evidence="5 6">
    <name type="scientific">Exophiala viscosa</name>
    <dbReference type="NCBI Taxonomy" id="2486360"/>
    <lineage>
        <taxon>Eukaryota</taxon>
        <taxon>Fungi</taxon>
        <taxon>Dikarya</taxon>
        <taxon>Ascomycota</taxon>
        <taxon>Pezizomycotina</taxon>
        <taxon>Eurotiomycetes</taxon>
        <taxon>Chaetothyriomycetidae</taxon>
        <taxon>Chaetothyriales</taxon>
        <taxon>Herpotrichiellaceae</taxon>
        <taxon>Exophiala</taxon>
    </lineage>
</organism>
<dbReference type="PANTHER" id="PTHR48027">
    <property type="entry name" value="HETEROGENEOUS NUCLEAR RIBONUCLEOPROTEIN 87F-RELATED"/>
    <property type="match status" value="1"/>
</dbReference>
<keyword evidence="6" id="KW-1185">Reference proteome</keyword>
<feature type="region of interest" description="Disordered" evidence="3">
    <location>
        <begin position="362"/>
        <end position="384"/>
    </location>
</feature>
<gene>
    <name evidence="5" type="ORF">EDD36DRAFT_426512</name>
</gene>
<dbReference type="GO" id="GO:0003723">
    <property type="term" value="F:RNA binding"/>
    <property type="evidence" value="ECO:0007669"/>
    <property type="project" value="UniProtKB-UniRule"/>
</dbReference>